<name>A0A9D1HL09_9FIRM</name>
<evidence type="ECO:0000259" key="1">
    <source>
        <dbReference type="Pfam" id="PF13280"/>
    </source>
</evidence>
<gene>
    <name evidence="2" type="ORF">IAD15_00370</name>
</gene>
<proteinExistence type="predicted"/>
<evidence type="ECO:0000313" key="3">
    <source>
        <dbReference type="Proteomes" id="UP000824175"/>
    </source>
</evidence>
<reference evidence="2" key="1">
    <citation type="submission" date="2020-10" db="EMBL/GenBank/DDBJ databases">
        <authorList>
            <person name="Gilroy R."/>
        </authorList>
    </citation>
    <scope>NUCLEOTIDE SEQUENCE</scope>
    <source>
        <strain evidence="2">CHK195-11698</strain>
    </source>
</reference>
<comment type="caution">
    <text evidence="2">The sequence shown here is derived from an EMBL/GenBank/DDBJ whole genome shotgun (WGS) entry which is preliminary data.</text>
</comment>
<dbReference type="Proteomes" id="UP000824175">
    <property type="component" value="Unassembled WGS sequence"/>
</dbReference>
<evidence type="ECO:0000313" key="2">
    <source>
        <dbReference type="EMBL" id="HIU12518.1"/>
    </source>
</evidence>
<sequence length="330" mass="39737">MKRNKNKNSYIKYIAVIDIIIKNSDEFHPISIAEIQNYLYELKYDFQIDSRMIKKFVESYNTYYEDNVIVSYHEGKMVYYYAMNPFLDIMEAKAILDLVYSSNFFTDNTKNNYKKRIQSMFSFHNRAYFKKVLQSHVTRPRTDDVFYRELETIVQAINQKKKIRFTYHKPHLKPIEAKTTEIAPIDTYYQNNEYYLLCQGNRNHLDCISYRLDYIKNVEILEDQPFSYDEYELQCFKEKLDHITYMYGDGQIEQIELDFDPSVYANMMDKFGQDIHPIEIDSTHYRITVKHIINHTFYSWIVGFGGKVKLSGNQMQVERFQHFLTSQFLE</sequence>
<dbReference type="Pfam" id="PF13280">
    <property type="entry name" value="WYL"/>
    <property type="match status" value="1"/>
</dbReference>
<organism evidence="2 3">
    <name type="scientific">Candidatus Fimiplasma intestinipullorum</name>
    <dbReference type="NCBI Taxonomy" id="2840825"/>
    <lineage>
        <taxon>Bacteria</taxon>
        <taxon>Bacillati</taxon>
        <taxon>Bacillota</taxon>
        <taxon>Clostridia</taxon>
        <taxon>Eubacteriales</taxon>
        <taxon>Candidatus Fimiplasma</taxon>
    </lineage>
</organism>
<dbReference type="InterPro" id="IPR026881">
    <property type="entry name" value="WYL_dom"/>
</dbReference>
<reference evidence="2" key="2">
    <citation type="journal article" date="2021" name="PeerJ">
        <title>Extensive microbial diversity within the chicken gut microbiome revealed by metagenomics and culture.</title>
        <authorList>
            <person name="Gilroy R."/>
            <person name="Ravi A."/>
            <person name="Getino M."/>
            <person name="Pursley I."/>
            <person name="Horton D.L."/>
            <person name="Alikhan N.F."/>
            <person name="Baker D."/>
            <person name="Gharbi K."/>
            <person name="Hall N."/>
            <person name="Watson M."/>
            <person name="Adriaenssens E.M."/>
            <person name="Foster-Nyarko E."/>
            <person name="Jarju S."/>
            <person name="Secka A."/>
            <person name="Antonio M."/>
            <person name="Oren A."/>
            <person name="Chaudhuri R.R."/>
            <person name="La Ragione R."/>
            <person name="Hildebrand F."/>
            <person name="Pallen M.J."/>
        </authorList>
    </citation>
    <scope>NUCLEOTIDE SEQUENCE</scope>
    <source>
        <strain evidence="2">CHK195-11698</strain>
    </source>
</reference>
<protein>
    <submittedName>
        <fullName evidence="2">WYL domain-containing protein</fullName>
    </submittedName>
</protein>
<dbReference type="AlphaFoldDB" id="A0A9D1HL09"/>
<dbReference type="PROSITE" id="PS52050">
    <property type="entry name" value="WYL"/>
    <property type="match status" value="1"/>
</dbReference>
<accession>A0A9D1HL09</accession>
<dbReference type="EMBL" id="DVMJ01000002">
    <property type="protein sequence ID" value="HIU12518.1"/>
    <property type="molecule type" value="Genomic_DNA"/>
</dbReference>
<feature type="domain" description="WYL" evidence="1">
    <location>
        <begin position="150"/>
        <end position="220"/>
    </location>
</feature>